<dbReference type="Proteomes" id="UP001245184">
    <property type="component" value="Unassembled WGS sequence"/>
</dbReference>
<dbReference type="Gene3D" id="2.160.20.10">
    <property type="entry name" value="Single-stranded right-handed beta-helix, Pectin lyase-like"/>
    <property type="match status" value="1"/>
</dbReference>
<protein>
    <recommendedName>
        <fullName evidence="4">Pectate lyase superfamily protein domain-containing protein</fullName>
    </recommendedName>
</protein>
<comment type="caution">
    <text evidence="2">The sequence shown here is derived from an EMBL/GenBank/DDBJ whole genome shotgun (WGS) entry which is preliminary data.</text>
</comment>
<evidence type="ECO:0000313" key="2">
    <source>
        <dbReference type="EMBL" id="MDR6205773.1"/>
    </source>
</evidence>
<reference evidence="2 3" key="1">
    <citation type="submission" date="2023-08" db="EMBL/GenBank/DDBJ databases">
        <title>Genome sequencing of plant associated microbes to promote plant fitness in Sorghum bicolor and Oryza sativa.</title>
        <authorList>
            <person name="Coleman-Derr D."/>
        </authorList>
    </citation>
    <scope>NUCLEOTIDE SEQUENCE [LARGE SCALE GENOMIC DNA]</scope>
    <source>
        <strain evidence="2 3">SLBN-33</strain>
    </source>
</reference>
<proteinExistence type="predicted"/>
<gene>
    <name evidence="2" type="ORF">QF025_004493</name>
</gene>
<dbReference type="RefSeq" id="WP_307258726.1">
    <property type="nucleotide sequence ID" value="NZ_ATXV01000001.1"/>
</dbReference>
<evidence type="ECO:0000313" key="3">
    <source>
        <dbReference type="Proteomes" id="UP001245184"/>
    </source>
</evidence>
<name>A0ABD5CLA7_9BURK</name>
<dbReference type="SUPFAM" id="SSF51126">
    <property type="entry name" value="Pectin lyase-like"/>
    <property type="match status" value="1"/>
</dbReference>
<sequence>MNRRSAIGLSAGMAVLGASAVSPGWGEPQPDESAGGFRWLHDFARKGKGTSDDTGTLQRAIDFVRDLGLRTKDTSCVPSLLIPAGRYLLTDTIDTLPWIKLRSVGSVLLDFSTMPVGRDGLTCRNETMLPSTELRFPGNRSPFLDGAGGTISILGPGVARTEGRGIVMGNRQPSFSGEVRDAGGRNVVITGWRGALAIDPINTYLSAWHSCRFEQNREHGICVASADGKSVNSGERMTFVDCTFSGSARAIAIDADSMDFVFDACSFDFNGDVVHFGPHASFGTVAFNHCHIESIDGLLVDATQAGKHLRTVFRDSIVLPRHWKRKDLSNTPRQLVAGKAKFSASGVEWRFESPAQGSLTALIGDEVPVESVSAMTFQQVHALPWRGSVINADSLFELDTPGTPVGALTHWSASVTAGAELAGSIVVAGPAADATAATQSSASAKRKQALHVSLPDAGNARFSVATRAAFPVVPGDVLNVACSAATTGVTGRVKFAFRFDAAPGVPLSTSESQSAAHELPTAQATVPAGATQAMVTAAFIGWTGQLQIDELAVWRSS</sequence>
<feature type="signal peptide" evidence="1">
    <location>
        <begin position="1"/>
        <end position="20"/>
    </location>
</feature>
<evidence type="ECO:0000256" key="1">
    <source>
        <dbReference type="SAM" id="SignalP"/>
    </source>
</evidence>
<accession>A0ABD5CLA7</accession>
<dbReference type="AlphaFoldDB" id="A0ABD5CLA7"/>
<keyword evidence="1" id="KW-0732">Signal</keyword>
<organism evidence="2 3">
    <name type="scientific">Paraburkholderia graminis</name>
    <dbReference type="NCBI Taxonomy" id="60548"/>
    <lineage>
        <taxon>Bacteria</taxon>
        <taxon>Pseudomonadati</taxon>
        <taxon>Pseudomonadota</taxon>
        <taxon>Betaproteobacteria</taxon>
        <taxon>Burkholderiales</taxon>
        <taxon>Burkholderiaceae</taxon>
        <taxon>Paraburkholderia</taxon>
    </lineage>
</organism>
<dbReference type="InterPro" id="IPR012334">
    <property type="entry name" value="Pectin_lyas_fold"/>
</dbReference>
<dbReference type="InterPro" id="IPR011050">
    <property type="entry name" value="Pectin_lyase_fold/virulence"/>
</dbReference>
<dbReference type="EMBL" id="JAVIZN010000002">
    <property type="protein sequence ID" value="MDR6205773.1"/>
    <property type="molecule type" value="Genomic_DNA"/>
</dbReference>
<feature type="chain" id="PRO_5044881832" description="Pectate lyase superfamily protein domain-containing protein" evidence="1">
    <location>
        <begin position="21"/>
        <end position="557"/>
    </location>
</feature>
<evidence type="ECO:0008006" key="4">
    <source>
        <dbReference type="Google" id="ProtNLM"/>
    </source>
</evidence>